<keyword evidence="1" id="KW-0732">Signal</keyword>
<dbReference type="RefSeq" id="WP_230000315.1">
    <property type="nucleotide sequence ID" value="NZ_JAJJMN010000001.1"/>
</dbReference>
<dbReference type="EMBL" id="JAJJMN010000001">
    <property type="protein sequence ID" value="MCC9019073.1"/>
    <property type="molecule type" value="Genomic_DNA"/>
</dbReference>
<dbReference type="Gene3D" id="3.40.390.10">
    <property type="entry name" value="Collagenase (Catalytic Domain)"/>
    <property type="match status" value="1"/>
</dbReference>
<proteinExistence type="predicted"/>
<accession>A0ABS8M4B8</accession>
<gene>
    <name evidence="2" type="ORF">LNQ34_14995</name>
</gene>
<protein>
    <submittedName>
        <fullName evidence="2">Uncharacterized protein</fullName>
    </submittedName>
</protein>
<name>A0ABS8M4B8_9FLAO</name>
<organism evidence="2 3">
    <name type="scientific">Flavobacterium lipolyticum</name>
    <dbReference type="NCBI Taxonomy" id="2893754"/>
    <lineage>
        <taxon>Bacteria</taxon>
        <taxon>Pseudomonadati</taxon>
        <taxon>Bacteroidota</taxon>
        <taxon>Flavobacteriia</taxon>
        <taxon>Flavobacteriales</taxon>
        <taxon>Flavobacteriaceae</taxon>
        <taxon>Flavobacterium</taxon>
    </lineage>
</organism>
<evidence type="ECO:0000313" key="3">
    <source>
        <dbReference type="Proteomes" id="UP001430700"/>
    </source>
</evidence>
<evidence type="ECO:0000256" key="1">
    <source>
        <dbReference type="SAM" id="SignalP"/>
    </source>
</evidence>
<dbReference type="Proteomes" id="UP001430700">
    <property type="component" value="Unassembled WGS sequence"/>
</dbReference>
<dbReference type="SUPFAM" id="SSF55486">
    <property type="entry name" value="Metalloproteases ('zincins'), catalytic domain"/>
    <property type="match status" value="1"/>
</dbReference>
<reference evidence="2" key="1">
    <citation type="submission" date="2021-11" db="EMBL/GenBank/DDBJ databases">
        <title>Description of novel Flavobacterium species.</title>
        <authorList>
            <person name="Saticioglu I.B."/>
            <person name="Ay H."/>
            <person name="Altun S."/>
            <person name="Duman M."/>
        </authorList>
    </citation>
    <scope>NUCLEOTIDE SEQUENCE</scope>
    <source>
        <strain evidence="2">F-126</strain>
    </source>
</reference>
<dbReference type="Gene3D" id="3.30.160.280">
    <property type="match status" value="1"/>
</dbReference>
<keyword evidence="3" id="KW-1185">Reference proteome</keyword>
<comment type="caution">
    <text evidence="2">The sequence shown here is derived from an EMBL/GenBank/DDBJ whole genome shotgun (WGS) entry which is preliminary data.</text>
</comment>
<sequence>MRNALVFIFIILVFFSCAEDSNTEKTSSSVYDELSFDVLDINESISSLTSLSTKFSTDKNIILKDKKDTLCVIVGLERAENFLSKDENGKEEMTFISKSGPENKFEQAVITLTGDHAYISSSFKGESKKIALFTTPQISLSNESAKKYNSDNAKGEYVYNADKTSFYFSAKNNKADKQLSSSSFSGEESNLGCGVADEGIQDVSLPLSYATLGSSSKATGSNSVLYDYIFGNKVAYMWNSTIRYKRVGEIYVNDNQVTKRREYFRCKKDRLDSNFPVNRKSNEDWEFLGPYDWQYYPNNRGEEGDIYEYNNPWNKKKEFFKLKNWSYGYFPTNSTSNNFWEYLGEKTKKVVTVKLWYQGNNSNTPISHEVNWAWNDFIFSMGKNRHINFVRSYQGEFDTNTDTSGKLEKFNSFLYNKFRTPEKNTIYGYLFWSTTDSAVGKAYIDSYFYGGSTSAWFPAFTAHTIGGASTMAHEIGHVLGAEHNNRIFYRKWWWIFGIWHRDIMSTASEFYVQYAEHKHEPNIAIIRSRLGEDY</sequence>
<feature type="signal peptide" evidence="1">
    <location>
        <begin position="1"/>
        <end position="18"/>
    </location>
</feature>
<dbReference type="PROSITE" id="PS51257">
    <property type="entry name" value="PROKAR_LIPOPROTEIN"/>
    <property type="match status" value="1"/>
</dbReference>
<feature type="chain" id="PRO_5045720731" evidence="1">
    <location>
        <begin position="19"/>
        <end position="534"/>
    </location>
</feature>
<evidence type="ECO:0000313" key="2">
    <source>
        <dbReference type="EMBL" id="MCC9019073.1"/>
    </source>
</evidence>
<dbReference type="InterPro" id="IPR024079">
    <property type="entry name" value="MetalloPept_cat_dom_sf"/>
</dbReference>